<dbReference type="AlphaFoldDB" id="X7E147"/>
<sequence length="873" mass="99125">MKIDQLTEGLKQAFFAEGHRLVFWYDPSKDFETEIDNLSLSDVTVLNMEGKSQLGIKLKMELEDKEGKYLLYFPSEEPDVEDDWLLDIKLYSRCFFADRISIIFNDLGLHQQSMRAHLADRDKFLGSKGRLSHLKKWLSPDANEQVIDLAMMTVLAKAEEADINHILFAIAFQAAEDDLGLESIPPIIDDFLKFNLQRSFVEQLQLHFGYQPSDDELNGDAAFNFGRFMIRLLVTGFCENLGDIPDWAASQVLPSIHAQASVRALNSRWRDSSRYYTAFDKISGWVSDSLNIREKITSFSLDSLAPVATFEAVEAQIIISMAETIPTAHLHELKGFADIVGQRLDNYWASRHKDDDTRKKYRIIYDALDASIRLFTLRKTHEEGFHYPSCDALYMAYESELYQFDTAYRHYHLASQVAHIDLLKKLDGEVEQCYSHWFIDNLAKNWGDRVSNEHRLEDWCLSGIALQHQFYKQSVKPLIDHTQKKRVMVIISDAFRYEAAVELEQRVNEKRYSKATLSSQLGVVPSYTTLGMASLLPHNTLDYKGDTDDVLVDGLSSQGIAQRNKILQAYGGIAITAETLRDWSRDEGRLALKDQHLIYVYHNVVDAIGDVGATENRTFKAVSDAINELAELVRKAQMHFNTSSVIVTADHGFLFQQSKLDDADRTSLAEKPTNYIKSKKRYVIGQMLPEPKDALYGSTKITAGTVSDTKFWVPKGANRFHFVGGARFVHGGIMPQEIVVPVLTVKALRGENAIARTKSKVGVISAKPGLKMVNNIQSFDFLQTDSVDDRKLAMTAVVGIYDGQTLVSSEEVITFDSTSDSMTERVKKVRLSLQGSNFNRNNDYFLVIKDKDLETEIERYKVTIDLAFTDDFF</sequence>
<evidence type="ECO:0000313" key="1">
    <source>
        <dbReference type="EMBL" id="ETX09697.1"/>
    </source>
</evidence>
<comment type="caution">
    <text evidence="1">The sequence shown here is derived from an EMBL/GenBank/DDBJ whole genome shotgun (WGS) entry which is preliminary data.</text>
</comment>
<reference evidence="1 2" key="1">
    <citation type="submission" date="2014-01" db="EMBL/GenBank/DDBJ databases">
        <title>Marinomonas ushuaiensis DSM 15871 Genome Sequencing.</title>
        <authorList>
            <person name="Lai Q."/>
            <person name="Shao Z.S."/>
        </authorList>
    </citation>
    <scope>NUCLEOTIDE SEQUENCE [LARGE SCALE GENOMIC DNA]</scope>
    <source>
        <strain evidence="1 2">DSM 15871</strain>
    </source>
</reference>
<dbReference type="PATRIC" id="fig|1122207.3.peg.2864"/>
<dbReference type="Pfam" id="PF08665">
    <property type="entry name" value="PglZ"/>
    <property type="match status" value="1"/>
</dbReference>
<proteinExistence type="predicted"/>
<dbReference type="eggNOG" id="COG1524">
    <property type="taxonomic scope" value="Bacteria"/>
</dbReference>
<dbReference type="Proteomes" id="UP000054058">
    <property type="component" value="Unassembled WGS sequence"/>
</dbReference>
<organism evidence="1 2">
    <name type="scientific">Marinomonas ushuaiensis DSM 15871</name>
    <dbReference type="NCBI Taxonomy" id="1122207"/>
    <lineage>
        <taxon>Bacteria</taxon>
        <taxon>Pseudomonadati</taxon>
        <taxon>Pseudomonadota</taxon>
        <taxon>Gammaproteobacteria</taxon>
        <taxon>Oceanospirillales</taxon>
        <taxon>Oceanospirillaceae</taxon>
        <taxon>Marinomonas</taxon>
    </lineage>
</organism>
<name>X7E147_9GAMM</name>
<dbReference type="InterPro" id="IPR014060">
    <property type="entry name" value="PglZ"/>
</dbReference>
<accession>X7E147</accession>
<dbReference type="EMBL" id="JAMB01000016">
    <property type="protein sequence ID" value="ETX09697.1"/>
    <property type="molecule type" value="Genomic_DNA"/>
</dbReference>
<dbReference type="RefSeq" id="WP_036163549.1">
    <property type="nucleotide sequence ID" value="NZ_JAMB01000016.1"/>
</dbReference>
<evidence type="ECO:0000313" key="2">
    <source>
        <dbReference type="Proteomes" id="UP000054058"/>
    </source>
</evidence>
<dbReference type="OrthoDB" id="9769734at2"/>
<gene>
    <name evidence="1" type="ORF">MUS1_06265</name>
</gene>
<dbReference type="NCBIfam" id="TIGR02687">
    <property type="entry name" value="BREX-1 system phosphatase PglZ type A"/>
    <property type="match status" value="1"/>
</dbReference>
<protein>
    <submittedName>
        <fullName evidence="1">Alkaline phosphatase</fullName>
    </submittedName>
</protein>
<dbReference type="STRING" id="1122207.MUS1_06265"/>
<keyword evidence="2" id="KW-1185">Reference proteome</keyword>